<proteinExistence type="inferred from homology"/>
<comment type="similarity">
    <text evidence="1">Belongs to the CCM1 family.</text>
</comment>
<evidence type="ECO:0000313" key="7">
    <source>
        <dbReference type="Proteomes" id="UP000237438"/>
    </source>
</evidence>
<gene>
    <name evidence="6" type="ORF">EPUL_001093</name>
</gene>
<dbReference type="STRING" id="225359.A0A2S4PUT2"/>
<evidence type="ECO:0000256" key="3">
    <source>
        <dbReference type="ARBA" id="ARBA00044493"/>
    </source>
</evidence>
<comment type="subunit">
    <text evidence="4">Binds to mitochondrial small subunit 15S rRNA.</text>
</comment>
<dbReference type="InterPro" id="IPR011990">
    <property type="entry name" value="TPR-like_helical_dom_sf"/>
</dbReference>
<keyword evidence="2" id="KW-0677">Repeat</keyword>
<dbReference type="PANTHER" id="PTHR47447:SF17">
    <property type="entry name" value="OS12G0638900 PROTEIN"/>
    <property type="match status" value="1"/>
</dbReference>
<evidence type="ECO:0000313" key="6">
    <source>
        <dbReference type="EMBL" id="POS85796.1"/>
    </source>
</evidence>
<sequence>MRVRPSPLLKIPNIFSRPIQTHHLSQYVYRQVHIGEYAKEHVSATIQTYENSRTAFNDQTWQKERASYSKNEDFDQNILRSQLRFQDLGKLQKIQDFRWRQLTFWLNKCTKYRIDSPELIQSPKRKFILLEPRISDKDVSNLLQEITRGVSISRSHSFYSKKMMWLEFMAKIMYSHPNRALEALEALVKILPNLPYVPRTAVADIIHCIIVHYFHDAKLIESKDLMCIATRIIDVLYSIPSSLVLPLSDHCLFLLLSNLPGAYLEDLYAYLSQNNAKLSIWTIMQFCSRLAKAGCLGFAFEAVKKLTRTNCHLNKSNALSVFTSVLNHSNLDPEAQINTSKIFQFLISSGVKPNIFLYNVVLHSLVKNQPQSAWNFYERMSIERIDPDVTTYSILLNDAKRRADIPAINRIVQIIRKHGKTSGHIITDIIHAIFLLHQKSPLQNESSVKNKENSQAIFNQMLQIYIEYFKLDQLFILIPGLSDAYTPSSNPEPMKPLWDPPAPTLCVMVTGFLGIVDSFGAKKFYENFKTLVRTGNPAVASLVKTTYIYNVILMCFYKFEDRAKDAPDVIANMLSYDQEMTIIDPSLRKTGHSSVDFETSKKASSPNLCRVLPHSPAKPDVYTWSILVKIFMRLKHTRSAEKVLGMMVRRNIQPEMVTWTSLIAGYARMQDPIMTANAVQRFEEAGFESDDHIHRVLSKVWQQNKLIDEMEYPRTREIKPVTLEWIDDLKDNLAVDIAENSIDDLHLKF</sequence>
<dbReference type="AlphaFoldDB" id="A0A2S4PUT2"/>
<reference evidence="6 7" key="1">
    <citation type="submission" date="2017-10" db="EMBL/GenBank/DDBJ databases">
        <title>Development of genomic resources for the powdery mildew, Erysiphe pulchra.</title>
        <authorList>
            <person name="Wadl P.A."/>
            <person name="Mack B.M."/>
            <person name="Moore G."/>
            <person name="Beltz S.B."/>
        </authorList>
    </citation>
    <scope>NUCLEOTIDE SEQUENCE [LARGE SCALE GENOMIC DNA]</scope>
    <source>
        <strain evidence="6">Cflorida</strain>
    </source>
</reference>
<evidence type="ECO:0000256" key="5">
    <source>
        <dbReference type="PROSITE-ProRule" id="PRU00708"/>
    </source>
</evidence>
<dbReference type="PROSITE" id="PS51375">
    <property type="entry name" value="PPR"/>
    <property type="match status" value="1"/>
</dbReference>
<dbReference type="Pfam" id="PF13041">
    <property type="entry name" value="PPR_2"/>
    <property type="match status" value="2"/>
</dbReference>
<name>A0A2S4PUT2_9PEZI</name>
<organism evidence="6 7">
    <name type="scientific">Erysiphe pulchra</name>
    <dbReference type="NCBI Taxonomy" id="225359"/>
    <lineage>
        <taxon>Eukaryota</taxon>
        <taxon>Fungi</taxon>
        <taxon>Dikarya</taxon>
        <taxon>Ascomycota</taxon>
        <taxon>Pezizomycotina</taxon>
        <taxon>Leotiomycetes</taxon>
        <taxon>Erysiphales</taxon>
        <taxon>Erysiphaceae</taxon>
        <taxon>Erysiphe</taxon>
    </lineage>
</organism>
<dbReference type="Gene3D" id="1.25.40.10">
    <property type="entry name" value="Tetratricopeptide repeat domain"/>
    <property type="match status" value="2"/>
</dbReference>
<accession>A0A2S4PUT2</accession>
<dbReference type="OrthoDB" id="185373at2759"/>
<keyword evidence="7" id="KW-1185">Reference proteome</keyword>
<dbReference type="Proteomes" id="UP000237438">
    <property type="component" value="Unassembled WGS sequence"/>
</dbReference>
<evidence type="ECO:0008006" key="8">
    <source>
        <dbReference type="Google" id="ProtNLM"/>
    </source>
</evidence>
<comment type="caution">
    <text evidence="6">The sequence shown here is derived from an EMBL/GenBank/DDBJ whole genome shotgun (WGS) entry which is preliminary data.</text>
</comment>
<feature type="repeat" description="PPR" evidence="5">
    <location>
        <begin position="620"/>
        <end position="654"/>
    </location>
</feature>
<dbReference type="EMBL" id="PEDP01000496">
    <property type="protein sequence ID" value="POS85796.1"/>
    <property type="molecule type" value="Genomic_DNA"/>
</dbReference>
<evidence type="ECO:0000256" key="2">
    <source>
        <dbReference type="ARBA" id="ARBA00022737"/>
    </source>
</evidence>
<evidence type="ECO:0000256" key="1">
    <source>
        <dbReference type="ARBA" id="ARBA00006192"/>
    </source>
</evidence>
<protein>
    <recommendedName>
        <fullName evidence="8">Pentacotripeptide-repeat region of PRORP domain-containing protein</fullName>
    </recommendedName>
</protein>
<dbReference type="PANTHER" id="PTHR47447">
    <property type="entry name" value="OS03G0856100 PROTEIN"/>
    <property type="match status" value="1"/>
</dbReference>
<evidence type="ECO:0000256" key="4">
    <source>
        <dbReference type="ARBA" id="ARBA00044511"/>
    </source>
</evidence>
<dbReference type="InterPro" id="IPR002885">
    <property type="entry name" value="PPR_rpt"/>
</dbReference>
<comment type="function">
    <text evidence="3">Regulates mitochondrial small subunit maturation by controlling 15S rRNA 5'-end processing. Localizes to the 5' precursor of the 15S rRNA in a position that is subsequently occupied by mS47 in the mature yeast mtSSU. Uses structure and sequence-specific RNA recognition, binding to a single-stranded region of the precursor and specifically recognizing bases -6 to -1. The exchange of Ccm1 for mS47 is coupled to the irreversible removal of precursor rRNA that is accompanied by conformational changes of the mitoribosomal proteins uS5m and mS26. These conformational changes signal completion of 5'-end rRNA processing through protection of the mature 5'-end of the 15S rRNA and stabilization of mS47. The removal of the 5' precursor together with the dissociation of Ccm1 may be catalyzed by the 5'-3' exoribonuclease Pet127. Involved in the specific removal of group I introns in mitochondrial encoded transcripts.</text>
</comment>
<dbReference type="NCBIfam" id="TIGR00756">
    <property type="entry name" value="PPR"/>
    <property type="match status" value="1"/>
</dbReference>